<dbReference type="SUPFAM" id="SSF56436">
    <property type="entry name" value="C-type lectin-like"/>
    <property type="match status" value="1"/>
</dbReference>
<dbReference type="EMBL" id="CP000804">
    <property type="protein sequence ID" value="ABU56261.1"/>
    <property type="molecule type" value="Genomic_DNA"/>
</dbReference>
<dbReference type="InterPro" id="IPR027417">
    <property type="entry name" value="P-loop_NTPase"/>
</dbReference>
<dbReference type="Gene3D" id="3.40.50.300">
    <property type="entry name" value="P-loop containing nucleotide triphosphate hydrolases"/>
    <property type="match status" value="1"/>
</dbReference>
<reference evidence="3 4" key="1">
    <citation type="submission" date="2007-08" db="EMBL/GenBank/DDBJ databases">
        <title>Complete sequence of Roseiflexus castenholzii DSM 13941.</title>
        <authorList>
            <consortium name="US DOE Joint Genome Institute"/>
            <person name="Copeland A."/>
            <person name="Lucas S."/>
            <person name="Lapidus A."/>
            <person name="Barry K."/>
            <person name="Glavina del Rio T."/>
            <person name="Dalin E."/>
            <person name="Tice H."/>
            <person name="Pitluck S."/>
            <person name="Thompson L.S."/>
            <person name="Brettin T."/>
            <person name="Bruce D."/>
            <person name="Detter J.C."/>
            <person name="Han C."/>
            <person name="Tapia R."/>
            <person name="Schmutz J."/>
            <person name="Larimer F."/>
            <person name="Land M."/>
            <person name="Hauser L."/>
            <person name="Kyrpides N."/>
            <person name="Mikhailova N."/>
            <person name="Bryant D.A."/>
            <person name="Hanada S."/>
            <person name="Tsukatani Y."/>
            <person name="Richardson P."/>
        </authorList>
    </citation>
    <scope>NUCLEOTIDE SEQUENCE [LARGE SCALE GENOMIC DNA]</scope>
    <source>
        <strain evidence="4">DSM 13941 / HLO8</strain>
    </source>
</reference>
<dbReference type="GO" id="GO:0120147">
    <property type="term" value="F:formylglycine-generating oxidase activity"/>
    <property type="evidence" value="ECO:0007669"/>
    <property type="project" value="TreeGrafter"/>
</dbReference>
<dbReference type="Pfam" id="PF03781">
    <property type="entry name" value="FGE-sulfatase"/>
    <property type="match status" value="1"/>
</dbReference>
<evidence type="ECO:0000313" key="4">
    <source>
        <dbReference type="Proteomes" id="UP000000263"/>
    </source>
</evidence>
<dbReference type="HOGENOM" id="CLU_334903_0_0_0"/>
<dbReference type="PANTHER" id="PTHR23150">
    <property type="entry name" value="SULFATASE MODIFYING FACTOR 1, 2"/>
    <property type="match status" value="1"/>
</dbReference>
<dbReference type="InterPro" id="IPR005532">
    <property type="entry name" value="SUMF_dom"/>
</dbReference>
<dbReference type="eggNOG" id="COG1262">
    <property type="taxonomic scope" value="Bacteria"/>
</dbReference>
<dbReference type="KEGG" id="rca:Rcas_0125"/>
<name>A7NFN5_ROSCS</name>
<dbReference type="InterPro" id="IPR042095">
    <property type="entry name" value="SUMF_sf"/>
</dbReference>
<accession>A7NFN5</accession>
<feature type="compositionally biased region" description="Basic residues" evidence="1">
    <location>
        <begin position="427"/>
        <end position="436"/>
    </location>
</feature>
<dbReference type="STRING" id="383372.Rcas_0125"/>
<dbReference type="PANTHER" id="PTHR23150:SF19">
    <property type="entry name" value="FORMYLGLYCINE-GENERATING ENZYME"/>
    <property type="match status" value="1"/>
</dbReference>
<sequence>MPARNRSSSAPSSLADLARAPRARLALEGSAGSGKSMAVRWLALACAAAVAGEPEGAATIFADWMPPAPLPVLLEASAFVAAAEPWSLIEAQLSASGLAAFAGSVHQALLNGEALIVIEDVTPRSIAMVTQIVAAFPANRSICTCRPHTSTNSSPAHLLQAHGFQLVHFAPLERAQVDTLVERLLTAMNRRRAVREVSGAAPSAMLRSGTIAEQIADLQGRLLIDDGLRALTFEPLAAAIAVAVDAGGHTLPAARARVYQQVIAALWGNDALPPTVLAPLALAMQRAAHDDGRSGALMRPDVERLIREGVPDADESQIAAVIEHAFETGLLDITTSETLQPAYHMPQMGLRAFLAARALAHAEDFDAIIARYADDPAWRETLTLAVWQRMNALPADDGQGQGADLSIFRHLLDRSEHGKQDRDERSAKKKPSRRAPKPIPVPQHGAGASAIAPAQATLLAAACLEAIEAQRYPDILRDVQQRLLAMVADPAVAVEDRVLAGLMLGRLGDPRFESLLPPLAQIDAGVFVYGTNDAPYSEEGPAQRIDLPAYQIGVYPVTNAEYARFLAARPGHPKPHYWYDPRFNNPSQPVVGVTWHDAVAYAAWLTRALAAEGRLPTGMVVRLPLETEWEKAAVWGPRARVKRRFPWGDQWVAGAANVAETRVGPDGKSRWATTPVGCFPGGISLYGVHDLIGNVWEWTASSTEAAPGRGAATGQRTALSRLYGDPSGAPMQRHHYVLRGSSFNSTTAHARATYRGSHLPPDYWRYNIGFRIVIARPIAGE</sequence>
<feature type="compositionally biased region" description="Basic and acidic residues" evidence="1">
    <location>
        <begin position="416"/>
        <end position="426"/>
    </location>
</feature>
<dbReference type="InterPro" id="IPR051043">
    <property type="entry name" value="Sulfatase_Mod_Factor_Kinase"/>
</dbReference>
<dbReference type="InterPro" id="IPR016187">
    <property type="entry name" value="CTDL_fold"/>
</dbReference>
<dbReference type="AlphaFoldDB" id="A7NFN5"/>
<evidence type="ECO:0000313" key="3">
    <source>
        <dbReference type="EMBL" id="ABU56261.1"/>
    </source>
</evidence>
<feature type="domain" description="Sulfatase-modifying factor enzyme-like" evidence="2">
    <location>
        <begin position="521"/>
        <end position="773"/>
    </location>
</feature>
<keyword evidence="4" id="KW-1185">Reference proteome</keyword>
<feature type="region of interest" description="Disordered" evidence="1">
    <location>
        <begin position="416"/>
        <end position="447"/>
    </location>
</feature>
<dbReference type="eggNOG" id="COG5635">
    <property type="taxonomic scope" value="Bacteria"/>
</dbReference>
<dbReference type="Proteomes" id="UP000000263">
    <property type="component" value="Chromosome"/>
</dbReference>
<gene>
    <name evidence="3" type="ordered locus">Rcas_0125</name>
</gene>
<evidence type="ECO:0000259" key="2">
    <source>
        <dbReference type="Pfam" id="PF03781"/>
    </source>
</evidence>
<proteinExistence type="predicted"/>
<organism evidence="3 4">
    <name type="scientific">Roseiflexus castenholzii (strain DSM 13941 / HLO8)</name>
    <dbReference type="NCBI Taxonomy" id="383372"/>
    <lineage>
        <taxon>Bacteria</taxon>
        <taxon>Bacillati</taxon>
        <taxon>Chloroflexota</taxon>
        <taxon>Chloroflexia</taxon>
        <taxon>Chloroflexales</taxon>
        <taxon>Roseiflexineae</taxon>
        <taxon>Roseiflexaceae</taxon>
        <taxon>Roseiflexus</taxon>
    </lineage>
</organism>
<evidence type="ECO:0000256" key="1">
    <source>
        <dbReference type="SAM" id="MobiDB-lite"/>
    </source>
</evidence>
<dbReference type="Gene3D" id="3.90.1580.10">
    <property type="entry name" value="paralog of FGE (formylglycine-generating enzyme)"/>
    <property type="match status" value="1"/>
</dbReference>
<protein>
    <recommendedName>
        <fullName evidence="2">Sulfatase-modifying factor enzyme-like domain-containing protein</fullName>
    </recommendedName>
</protein>